<keyword evidence="5" id="KW-0813">Transport</keyword>
<dbReference type="Gene3D" id="3.40.630.30">
    <property type="match status" value="1"/>
</dbReference>
<dbReference type="InterPro" id="IPR000182">
    <property type="entry name" value="GNAT_dom"/>
</dbReference>
<dbReference type="PANTHER" id="PTHR10687">
    <property type="entry name" value="SECRETORY CARRIER-ASSOCIATED MEMBRANE PROTEIN SCAMP"/>
    <property type="match status" value="1"/>
</dbReference>
<evidence type="ECO:0000256" key="4">
    <source>
        <dbReference type="ARBA" id="ARBA00023136"/>
    </source>
</evidence>
<dbReference type="InterPro" id="IPR011009">
    <property type="entry name" value="Kinase-like_dom_sf"/>
</dbReference>
<dbReference type="Pfam" id="PF13508">
    <property type="entry name" value="Acetyltransf_7"/>
    <property type="match status" value="1"/>
</dbReference>
<dbReference type="Proteomes" id="UP000663860">
    <property type="component" value="Unassembled WGS sequence"/>
</dbReference>
<dbReference type="SUPFAM" id="SSF56112">
    <property type="entry name" value="Protein kinase-like (PK-like)"/>
    <property type="match status" value="1"/>
</dbReference>
<dbReference type="PROSITE" id="PS51186">
    <property type="entry name" value="GNAT"/>
    <property type="match status" value="1"/>
</dbReference>
<name>A0A813YKP6_9BILA</name>
<feature type="transmembrane region" description="Helical" evidence="5">
    <location>
        <begin position="151"/>
        <end position="176"/>
    </location>
</feature>
<dbReference type="GO" id="GO:0016747">
    <property type="term" value="F:acyltransferase activity, transferring groups other than amino-acyl groups"/>
    <property type="evidence" value="ECO:0007669"/>
    <property type="project" value="InterPro"/>
</dbReference>
<comment type="caution">
    <text evidence="5">Lacks conserved residue(s) required for the propagation of feature annotation.</text>
</comment>
<evidence type="ECO:0000256" key="5">
    <source>
        <dbReference type="RuleBase" id="RU363122"/>
    </source>
</evidence>
<evidence type="ECO:0000259" key="7">
    <source>
        <dbReference type="PROSITE" id="PS51186"/>
    </source>
</evidence>
<dbReference type="GO" id="GO:0032588">
    <property type="term" value="C:trans-Golgi network membrane"/>
    <property type="evidence" value="ECO:0007669"/>
    <property type="project" value="TreeGrafter"/>
</dbReference>
<feature type="coiled-coil region" evidence="6">
    <location>
        <begin position="84"/>
        <end position="114"/>
    </location>
</feature>
<protein>
    <recommendedName>
        <fullName evidence="5">Secretory carrier-associated membrane protein</fullName>
        <shortName evidence="5">Secretory carrier membrane protein</shortName>
    </recommendedName>
</protein>
<evidence type="ECO:0000256" key="1">
    <source>
        <dbReference type="ARBA" id="ARBA00004141"/>
    </source>
</evidence>
<keyword evidence="6" id="KW-0175">Coiled coil</keyword>
<feature type="domain" description="N-acetyltransferase" evidence="7">
    <location>
        <begin position="325"/>
        <end position="471"/>
    </location>
</feature>
<keyword evidence="4 5" id="KW-0472">Membrane</keyword>
<organism evidence="8 9">
    <name type="scientific">Adineta steineri</name>
    <dbReference type="NCBI Taxonomy" id="433720"/>
    <lineage>
        <taxon>Eukaryota</taxon>
        <taxon>Metazoa</taxon>
        <taxon>Spiralia</taxon>
        <taxon>Gnathifera</taxon>
        <taxon>Rotifera</taxon>
        <taxon>Eurotatoria</taxon>
        <taxon>Bdelloidea</taxon>
        <taxon>Adinetida</taxon>
        <taxon>Adinetidae</taxon>
        <taxon>Adineta</taxon>
    </lineage>
</organism>
<dbReference type="InterPro" id="IPR016181">
    <property type="entry name" value="Acyl_CoA_acyltransferase"/>
</dbReference>
<gene>
    <name evidence="8" type="ORF">IZO911_LOCUS11437</name>
</gene>
<dbReference type="Gene3D" id="1.10.510.10">
    <property type="entry name" value="Transferase(Phosphotransferase) domain 1"/>
    <property type="match status" value="1"/>
</dbReference>
<evidence type="ECO:0000256" key="6">
    <source>
        <dbReference type="SAM" id="Coils"/>
    </source>
</evidence>
<dbReference type="SUPFAM" id="SSF55729">
    <property type="entry name" value="Acyl-CoA N-acyltransferases (Nat)"/>
    <property type="match status" value="1"/>
</dbReference>
<dbReference type="PANTHER" id="PTHR10687:SF2">
    <property type="entry name" value="SECRETORY CARRIER-ASSOCIATED MEMBRANE PROTEIN"/>
    <property type="match status" value="1"/>
</dbReference>
<keyword evidence="2 5" id="KW-0812">Transmembrane</keyword>
<dbReference type="AlphaFoldDB" id="A0A813YKP6"/>
<evidence type="ECO:0000313" key="8">
    <source>
        <dbReference type="EMBL" id="CAF0885660.1"/>
    </source>
</evidence>
<sequence length="624" mass="72551">MNIDEDINPFADPSIQQATQQTFTNQQTLNDYNPFGNTTVGSKVQLIEPTQINATPSLPASQQPPAYATATIPNTIPQTTRIDLTQLERQQAELEQREKRLMERERELRNSQVTHRDKNFPPLPAWFPLRPCFYQDINVEIPPEFQIWVRYLYYLWLLYAGTLALNIIAAFAYLMVDKNGVSTFGLSIVYFILFIPCSSIRFFEVDSYICFNLQIVGKPPFDSQTQQDTIRLIRTNDLSFPSHTSSHARDLISQLIRRNPLDRMPLNEVIQHEWIIENANIKAIDENYEKINKSTSINQKNETTTLTSQYSFWLYRNEKIESLNVFIRPVISTDIYDLKVLFSDCSLFQRALVDFSMYYFAFRPKHSYVITSKHGLLAHASIKQWNFNNHLRSSILMLGLVYVRPDYRKFGIGELLTNYVLKIKSEEVSSIHANILTQHLPFYIRYGFQASFSLVGLVGKLGEFYNLTNVIEEDVTIQQYELSDILDIATYDSHIYPTYRIHYFEQLREHIYSIAGYVARSTKTNTILGYIILNFSQEFIKCGPLYADNINIALMLLKQCATDYDGTMLLTLPEDNRLAIKMFESKHFKQTNILHRVYTGSENIFHGKVFEHIWAVTDDWLSLI</sequence>
<evidence type="ECO:0000256" key="3">
    <source>
        <dbReference type="ARBA" id="ARBA00022989"/>
    </source>
</evidence>
<proteinExistence type="inferred from homology"/>
<comment type="caution">
    <text evidence="8">The sequence shown here is derived from an EMBL/GenBank/DDBJ whole genome shotgun (WGS) entry which is preliminary data.</text>
</comment>
<dbReference type="GO" id="GO:0015031">
    <property type="term" value="P:protein transport"/>
    <property type="evidence" value="ECO:0007669"/>
    <property type="project" value="InterPro"/>
</dbReference>
<evidence type="ECO:0000256" key="2">
    <source>
        <dbReference type="ARBA" id="ARBA00022692"/>
    </source>
</evidence>
<dbReference type="Pfam" id="PF18014">
    <property type="entry name" value="Acetyltransf_18"/>
    <property type="match status" value="1"/>
</dbReference>
<dbReference type="GO" id="GO:0055038">
    <property type="term" value="C:recycling endosome membrane"/>
    <property type="evidence" value="ECO:0007669"/>
    <property type="project" value="TreeGrafter"/>
</dbReference>
<dbReference type="Gene3D" id="3.40.630.90">
    <property type="match status" value="1"/>
</dbReference>
<keyword evidence="3 5" id="KW-1133">Transmembrane helix</keyword>
<dbReference type="Pfam" id="PF04144">
    <property type="entry name" value="SCAMP"/>
    <property type="match status" value="1"/>
</dbReference>
<evidence type="ECO:0000313" key="9">
    <source>
        <dbReference type="Proteomes" id="UP000663860"/>
    </source>
</evidence>
<reference evidence="8" key="1">
    <citation type="submission" date="2021-02" db="EMBL/GenBank/DDBJ databases">
        <authorList>
            <person name="Nowell W R."/>
        </authorList>
    </citation>
    <scope>NUCLEOTIDE SEQUENCE</scope>
</reference>
<dbReference type="EMBL" id="CAJNOE010000085">
    <property type="protein sequence ID" value="CAF0885660.1"/>
    <property type="molecule type" value="Genomic_DNA"/>
</dbReference>
<dbReference type="CDD" id="cd04301">
    <property type="entry name" value="NAT_SF"/>
    <property type="match status" value="1"/>
</dbReference>
<dbReference type="InterPro" id="IPR041496">
    <property type="entry name" value="YitH/HolE_GNAT"/>
</dbReference>
<feature type="transmembrane region" description="Helical" evidence="5">
    <location>
        <begin position="183"/>
        <end position="203"/>
    </location>
</feature>
<comment type="subcellular location">
    <subcellularLocation>
        <location evidence="1 5">Membrane</location>
        <topology evidence="1 5">Multi-pass membrane protein</topology>
    </subcellularLocation>
</comment>
<accession>A0A813YKP6</accession>
<dbReference type="InterPro" id="IPR007273">
    <property type="entry name" value="SCAMP"/>
</dbReference>
<comment type="similarity">
    <text evidence="5">Belongs to the SCAMP family.</text>
</comment>